<gene>
    <name evidence="2" type="ORF">D0868_01057</name>
</gene>
<dbReference type="Gene3D" id="3.30.710.10">
    <property type="entry name" value="Potassium Channel Kv1.1, Chain A"/>
    <property type="match status" value="1"/>
</dbReference>
<organism evidence="2 3">
    <name type="scientific">Hortaea werneckii</name>
    <name type="common">Black yeast</name>
    <name type="synonym">Cladosporium werneckii</name>
    <dbReference type="NCBI Taxonomy" id="91943"/>
    <lineage>
        <taxon>Eukaryota</taxon>
        <taxon>Fungi</taxon>
        <taxon>Dikarya</taxon>
        <taxon>Ascomycota</taxon>
        <taxon>Pezizomycotina</taxon>
        <taxon>Dothideomycetes</taxon>
        <taxon>Dothideomycetidae</taxon>
        <taxon>Mycosphaerellales</taxon>
        <taxon>Teratosphaeriaceae</taxon>
        <taxon>Hortaea</taxon>
    </lineage>
</organism>
<feature type="compositionally biased region" description="Acidic residues" evidence="1">
    <location>
        <begin position="34"/>
        <end position="47"/>
    </location>
</feature>
<feature type="compositionally biased region" description="Acidic residues" evidence="1">
    <location>
        <begin position="1"/>
        <end position="18"/>
    </location>
</feature>
<accession>A0A3M6ZIN7</accession>
<evidence type="ECO:0000256" key="1">
    <source>
        <dbReference type="SAM" id="MobiDB-lite"/>
    </source>
</evidence>
<evidence type="ECO:0000313" key="2">
    <source>
        <dbReference type="EMBL" id="RMY15148.1"/>
    </source>
</evidence>
<proteinExistence type="predicted"/>
<protein>
    <recommendedName>
        <fullName evidence="4">BTB domain-containing protein</fullName>
    </recommendedName>
</protein>
<dbReference type="Proteomes" id="UP000282582">
    <property type="component" value="Unassembled WGS sequence"/>
</dbReference>
<sequence>MADQEPEVTMAGDEEMAESTDVPGGGEETVVEPTGDDEPTGLENIEPETPDRVTFLDYLRSPIIQLVVGTGDNASTLSVHQALLIQSPHFAEAISRFTDTAQTRRIELPNDDLTATSSVLEYLYKGDYFPTLQGAQTMEYDPTVPSPDNDGVALLRHARVYTLAQRFHLLALAALAHKKIHLTQSTAKGEIAYARFVYQETSTEDEAIRKPVAAFWATRSHVLRHEAEQEFKRMCLEFPQFGFDVLSLVLDAQEKRSHPAGLHHFPGGSPPAYIYSPWRRK</sequence>
<dbReference type="CDD" id="cd18186">
    <property type="entry name" value="BTB_POZ_ZBTB_KLHL-like"/>
    <property type="match status" value="1"/>
</dbReference>
<dbReference type="AlphaFoldDB" id="A0A3M6ZIN7"/>
<name>A0A3M6ZIN7_HORWE</name>
<dbReference type="InterPro" id="IPR011333">
    <property type="entry name" value="SKP1/BTB/POZ_sf"/>
</dbReference>
<comment type="caution">
    <text evidence="2">The sequence shown here is derived from an EMBL/GenBank/DDBJ whole genome shotgun (WGS) entry which is preliminary data.</text>
</comment>
<evidence type="ECO:0008006" key="4">
    <source>
        <dbReference type="Google" id="ProtNLM"/>
    </source>
</evidence>
<dbReference type="PANTHER" id="PTHR47843">
    <property type="entry name" value="BTB DOMAIN-CONTAINING PROTEIN-RELATED"/>
    <property type="match status" value="1"/>
</dbReference>
<dbReference type="PANTHER" id="PTHR47843:SF3">
    <property type="entry name" value="BTB DOMAIN-CONTAINING PROTEIN"/>
    <property type="match status" value="1"/>
</dbReference>
<reference evidence="2 3" key="1">
    <citation type="journal article" date="2018" name="BMC Genomics">
        <title>Genomic evidence for intraspecific hybridization in a clonal and extremely halotolerant yeast.</title>
        <authorList>
            <person name="Gostincar C."/>
            <person name="Stajich J.E."/>
            <person name="Zupancic J."/>
            <person name="Zalar P."/>
            <person name="Gunde-Cimerman N."/>
        </authorList>
    </citation>
    <scope>NUCLEOTIDE SEQUENCE [LARGE SCALE GENOMIC DNA]</scope>
    <source>
        <strain evidence="2 3">EXF-6654</strain>
    </source>
</reference>
<dbReference type="EMBL" id="QWIK01000043">
    <property type="protein sequence ID" value="RMY15148.1"/>
    <property type="molecule type" value="Genomic_DNA"/>
</dbReference>
<feature type="region of interest" description="Disordered" evidence="1">
    <location>
        <begin position="1"/>
        <end position="47"/>
    </location>
</feature>
<evidence type="ECO:0000313" key="3">
    <source>
        <dbReference type="Proteomes" id="UP000282582"/>
    </source>
</evidence>